<name>A0A226E9K6_FOLCA</name>
<evidence type="ECO:0000313" key="2">
    <source>
        <dbReference type="Proteomes" id="UP000198287"/>
    </source>
</evidence>
<proteinExistence type="predicted"/>
<protein>
    <submittedName>
        <fullName evidence="1">Uncharacterized protein</fullName>
    </submittedName>
</protein>
<evidence type="ECO:0000313" key="1">
    <source>
        <dbReference type="EMBL" id="OXA54050.1"/>
    </source>
</evidence>
<dbReference type="EMBL" id="LNIX01000005">
    <property type="protein sequence ID" value="OXA54050.1"/>
    <property type="molecule type" value="Genomic_DNA"/>
</dbReference>
<comment type="caution">
    <text evidence="1">The sequence shown here is derived from an EMBL/GenBank/DDBJ whole genome shotgun (WGS) entry which is preliminary data.</text>
</comment>
<organism evidence="1 2">
    <name type="scientific">Folsomia candida</name>
    <name type="common">Springtail</name>
    <dbReference type="NCBI Taxonomy" id="158441"/>
    <lineage>
        <taxon>Eukaryota</taxon>
        <taxon>Metazoa</taxon>
        <taxon>Ecdysozoa</taxon>
        <taxon>Arthropoda</taxon>
        <taxon>Hexapoda</taxon>
        <taxon>Collembola</taxon>
        <taxon>Entomobryomorpha</taxon>
        <taxon>Isotomoidea</taxon>
        <taxon>Isotomidae</taxon>
        <taxon>Proisotominae</taxon>
        <taxon>Folsomia</taxon>
    </lineage>
</organism>
<sequence>MGVKSCQIVVYIIIASGSVTFVIARPTNPLGLDGHHPLVYHPSDLTSEIVVHAAHEISDNPGYGGGDPRFFKRPVRIERKGPNRVKVCPKHDLSRCMAQVYDVNQFNVQPRY</sequence>
<accession>A0A226E9K6</accession>
<dbReference type="AlphaFoldDB" id="A0A226E9K6"/>
<keyword evidence="2" id="KW-1185">Reference proteome</keyword>
<reference evidence="1 2" key="1">
    <citation type="submission" date="2015-12" db="EMBL/GenBank/DDBJ databases">
        <title>The genome of Folsomia candida.</title>
        <authorList>
            <person name="Faddeeva A."/>
            <person name="Derks M.F."/>
            <person name="Anvar Y."/>
            <person name="Smit S."/>
            <person name="Van Straalen N."/>
            <person name="Roelofs D."/>
        </authorList>
    </citation>
    <scope>NUCLEOTIDE SEQUENCE [LARGE SCALE GENOMIC DNA]</scope>
    <source>
        <strain evidence="1 2">VU population</strain>
        <tissue evidence="1">Whole body</tissue>
    </source>
</reference>
<gene>
    <name evidence="1" type="ORF">Fcan01_10678</name>
</gene>
<dbReference type="Proteomes" id="UP000198287">
    <property type="component" value="Unassembled WGS sequence"/>
</dbReference>